<dbReference type="Proteomes" id="UP000015106">
    <property type="component" value="Chromosome 1"/>
</dbReference>
<dbReference type="Gramene" id="TuG1812G0100000557.01.T01">
    <property type="protein sequence ID" value="TuG1812G0100000557.01.T01.cds345502"/>
    <property type="gene ID" value="TuG1812G0100000557.01"/>
</dbReference>
<protein>
    <recommendedName>
        <fullName evidence="3">DUF4220 domain-containing protein</fullName>
    </recommendedName>
</protein>
<evidence type="ECO:0000313" key="1">
    <source>
        <dbReference type="EnsemblPlants" id="TuG1812G0100000557.01.T01.cds345502"/>
    </source>
</evidence>
<dbReference type="InterPro" id="IPR007658">
    <property type="entry name" value="DUF594"/>
</dbReference>
<evidence type="ECO:0008006" key="3">
    <source>
        <dbReference type="Google" id="ProtNLM"/>
    </source>
</evidence>
<name>A0A8R7JV98_TRIUA</name>
<evidence type="ECO:0000313" key="2">
    <source>
        <dbReference type="Proteomes" id="UP000015106"/>
    </source>
</evidence>
<accession>A0A8R7JV98</accession>
<keyword evidence="2" id="KW-1185">Reference proteome</keyword>
<sequence length="157" mass="17919">MDTSLGHECASRSREISSYMMHVLFLNPEMLMPGSRSNLFKLVCRELRVILKGEGTSGKEKRLVQKTINKLKSNDDAKETFIHDAWLLAQGLMDIGDESKTWKVIQGVWLEMLCFSAGRCRGYLHAKSLGSGVEYLSYVWLLLAHMGMETFSERIQR</sequence>
<reference evidence="1" key="2">
    <citation type="submission" date="2018-03" db="EMBL/GenBank/DDBJ databases">
        <title>The Triticum urartu genome reveals the dynamic nature of wheat genome evolution.</title>
        <authorList>
            <person name="Ling H."/>
            <person name="Ma B."/>
            <person name="Shi X."/>
            <person name="Liu H."/>
            <person name="Dong L."/>
            <person name="Sun H."/>
            <person name="Cao Y."/>
            <person name="Gao Q."/>
            <person name="Zheng S."/>
            <person name="Li Y."/>
            <person name="Yu Y."/>
            <person name="Du H."/>
            <person name="Qi M."/>
            <person name="Li Y."/>
            <person name="Yu H."/>
            <person name="Cui Y."/>
            <person name="Wang N."/>
            <person name="Chen C."/>
            <person name="Wu H."/>
            <person name="Zhao Y."/>
            <person name="Zhang J."/>
            <person name="Li Y."/>
            <person name="Zhou W."/>
            <person name="Zhang B."/>
            <person name="Hu W."/>
            <person name="Eijk M."/>
            <person name="Tang J."/>
            <person name="Witsenboer H."/>
            <person name="Zhao S."/>
            <person name="Li Z."/>
            <person name="Zhang A."/>
            <person name="Wang D."/>
            <person name="Liang C."/>
        </authorList>
    </citation>
    <scope>NUCLEOTIDE SEQUENCE [LARGE SCALE GENOMIC DNA]</scope>
    <source>
        <strain evidence="1">cv. G1812</strain>
    </source>
</reference>
<reference evidence="1" key="3">
    <citation type="submission" date="2022-06" db="UniProtKB">
        <authorList>
            <consortium name="EnsemblPlants"/>
        </authorList>
    </citation>
    <scope>IDENTIFICATION</scope>
</reference>
<dbReference type="AlphaFoldDB" id="A0A8R7JV98"/>
<reference evidence="2" key="1">
    <citation type="journal article" date="2013" name="Nature">
        <title>Draft genome of the wheat A-genome progenitor Triticum urartu.</title>
        <authorList>
            <person name="Ling H.Q."/>
            <person name="Zhao S."/>
            <person name="Liu D."/>
            <person name="Wang J."/>
            <person name="Sun H."/>
            <person name="Zhang C."/>
            <person name="Fan H."/>
            <person name="Li D."/>
            <person name="Dong L."/>
            <person name="Tao Y."/>
            <person name="Gao C."/>
            <person name="Wu H."/>
            <person name="Li Y."/>
            <person name="Cui Y."/>
            <person name="Guo X."/>
            <person name="Zheng S."/>
            <person name="Wang B."/>
            <person name="Yu K."/>
            <person name="Liang Q."/>
            <person name="Yang W."/>
            <person name="Lou X."/>
            <person name="Chen J."/>
            <person name="Feng M."/>
            <person name="Jian J."/>
            <person name="Zhang X."/>
            <person name="Luo G."/>
            <person name="Jiang Y."/>
            <person name="Liu J."/>
            <person name="Wang Z."/>
            <person name="Sha Y."/>
            <person name="Zhang B."/>
            <person name="Wu H."/>
            <person name="Tang D."/>
            <person name="Shen Q."/>
            <person name="Xue P."/>
            <person name="Zou S."/>
            <person name="Wang X."/>
            <person name="Liu X."/>
            <person name="Wang F."/>
            <person name="Yang Y."/>
            <person name="An X."/>
            <person name="Dong Z."/>
            <person name="Zhang K."/>
            <person name="Zhang X."/>
            <person name="Luo M.C."/>
            <person name="Dvorak J."/>
            <person name="Tong Y."/>
            <person name="Wang J."/>
            <person name="Yang H."/>
            <person name="Li Z."/>
            <person name="Wang D."/>
            <person name="Zhang A."/>
            <person name="Wang J."/>
        </authorList>
    </citation>
    <scope>NUCLEOTIDE SEQUENCE</scope>
    <source>
        <strain evidence="2">cv. G1812</strain>
    </source>
</reference>
<proteinExistence type="predicted"/>
<organism evidence="1 2">
    <name type="scientific">Triticum urartu</name>
    <name type="common">Red wild einkorn</name>
    <name type="synonym">Crithodium urartu</name>
    <dbReference type="NCBI Taxonomy" id="4572"/>
    <lineage>
        <taxon>Eukaryota</taxon>
        <taxon>Viridiplantae</taxon>
        <taxon>Streptophyta</taxon>
        <taxon>Embryophyta</taxon>
        <taxon>Tracheophyta</taxon>
        <taxon>Spermatophyta</taxon>
        <taxon>Magnoliopsida</taxon>
        <taxon>Liliopsida</taxon>
        <taxon>Poales</taxon>
        <taxon>Poaceae</taxon>
        <taxon>BOP clade</taxon>
        <taxon>Pooideae</taxon>
        <taxon>Triticodae</taxon>
        <taxon>Triticeae</taxon>
        <taxon>Triticinae</taxon>
        <taxon>Triticum</taxon>
    </lineage>
</organism>
<dbReference type="PANTHER" id="PTHR31325">
    <property type="entry name" value="OS01G0798800 PROTEIN-RELATED"/>
    <property type="match status" value="1"/>
</dbReference>
<dbReference type="Pfam" id="PF04578">
    <property type="entry name" value="DUF594"/>
    <property type="match status" value="1"/>
</dbReference>
<dbReference type="EnsemblPlants" id="TuG1812G0100000557.01.T01">
    <property type="protein sequence ID" value="TuG1812G0100000557.01.T01.cds345502"/>
    <property type="gene ID" value="TuG1812G0100000557.01"/>
</dbReference>